<dbReference type="EMBL" id="KN822943">
    <property type="protein sequence ID" value="KIO34428.1"/>
    <property type="molecule type" value="Genomic_DNA"/>
</dbReference>
<dbReference type="AlphaFoldDB" id="A0A0C3LK43"/>
<reference evidence="4 5" key="1">
    <citation type="submission" date="2014-04" db="EMBL/GenBank/DDBJ databases">
        <authorList>
            <consortium name="DOE Joint Genome Institute"/>
            <person name="Kuo A."/>
            <person name="Girlanda M."/>
            <person name="Perotto S."/>
            <person name="Kohler A."/>
            <person name="Nagy L.G."/>
            <person name="Floudas D."/>
            <person name="Copeland A."/>
            <person name="Barry K.W."/>
            <person name="Cichocki N."/>
            <person name="Veneault-Fourrey C."/>
            <person name="LaButti K."/>
            <person name="Lindquist E.A."/>
            <person name="Lipzen A."/>
            <person name="Lundell T."/>
            <person name="Morin E."/>
            <person name="Murat C."/>
            <person name="Sun H."/>
            <person name="Tunlid A."/>
            <person name="Henrissat B."/>
            <person name="Grigoriev I.V."/>
            <person name="Hibbett D.S."/>
            <person name="Martin F."/>
            <person name="Nordberg H.P."/>
            <person name="Cantor M.N."/>
            <person name="Hua S.X."/>
        </authorList>
    </citation>
    <scope>NUCLEOTIDE SEQUENCE [LARGE SCALE GENOMIC DNA]</scope>
    <source>
        <strain evidence="4 5">MUT 4182</strain>
    </source>
</reference>
<evidence type="ECO:0000256" key="1">
    <source>
        <dbReference type="PROSITE-ProRule" id="PRU00042"/>
    </source>
</evidence>
<dbReference type="HOGENOM" id="CLU_2374313_0_0_1"/>
<dbReference type="PROSITE" id="PS50157">
    <property type="entry name" value="ZINC_FINGER_C2H2_2"/>
    <property type="match status" value="1"/>
</dbReference>
<evidence type="ECO:0000259" key="3">
    <source>
        <dbReference type="PROSITE" id="PS50157"/>
    </source>
</evidence>
<proteinExistence type="predicted"/>
<dbReference type="InterPro" id="IPR013087">
    <property type="entry name" value="Znf_C2H2_type"/>
</dbReference>
<protein>
    <recommendedName>
        <fullName evidence="3">C2H2-type domain-containing protein</fullName>
    </recommendedName>
</protein>
<evidence type="ECO:0000313" key="4">
    <source>
        <dbReference type="EMBL" id="KIO34428.1"/>
    </source>
</evidence>
<dbReference type="Proteomes" id="UP000054248">
    <property type="component" value="Unassembled WGS sequence"/>
</dbReference>
<keyword evidence="1" id="KW-0479">Metal-binding</keyword>
<keyword evidence="5" id="KW-1185">Reference proteome</keyword>
<evidence type="ECO:0000256" key="2">
    <source>
        <dbReference type="SAM" id="MobiDB-lite"/>
    </source>
</evidence>
<dbReference type="GO" id="GO:0008270">
    <property type="term" value="F:zinc ion binding"/>
    <property type="evidence" value="ECO:0007669"/>
    <property type="project" value="UniProtKB-KW"/>
</dbReference>
<accession>A0A0C3LK43</accession>
<keyword evidence="1" id="KW-0862">Zinc</keyword>
<keyword evidence="1" id="KW-0863">Zinc-finger</keyword>
<feature type="region of interest" description="Disordered" evidence="2">
    <location>
        <begin position="1"/>
        <end position="20"/>
    </location>
</feature>
<gene>
    <name evidence="4" type="ORF">M407DRAFT_240699</name>
</gene>
<name>A0A0C3LK43_9AGAM</name>
<feature type="domain" description="C2H2-type" evidence="3">
    <location>
        <begin position="56"/>
        <end position="83"/>
    </location>
</feature>
<sequence length="95" mass="10767">MFSMFYDYPARPRSSTPDRTWRHGMSAYSVSFAPPSPPTSRPASPVHHSARCSTRYKCGVCGSSHDEHRDYVLHLRLHTPARDDSIGQTLRSSFL</sequence>
<reference evidence="5" key="2">
    <citation type="submission" date="2015-01" db="EMBL/GenBank/DDBJ databases">
        <title>Evolutionary Origins and Diversification of the Mycorrhizal Mutualists.</title>
        <authorList>
            <consortium name="DOE Joint Genome Institute"/>
            <consortium name="Mycorrhizal Genomics Consortium"/>
            <person name="Kohler A."/>
            <person name="Kuo A."/>
            <person name="Nagy L.G."/>
            <person name="Floudas D."/>
            <person name="Copeland A."/>
            <person name="Barry K.W."/>
            <person name="Cichocki N."/>
            <person name="Veneault-Fourrey C."/>
            <person name="LaButti K."/>
            <person name="Lindquist E.A."/>
            <person name="Lipzen A."/>
            <person name="Lundell T."/>
            <person name="Morin E."/>
            <person name="Murat C."/>
            <person name="Riley R."/>
            <person name="Ohm R."/>
            <person name="Sun H."/>
            <person name="Tunlid A."/>
            <person name="Henrissat B."/>
            <person name="Grigoriev I.V."/>
            <person name="Hibbett D.S."/>
            <person name="Martin F."/>
        </authorList>
    </citation>
    <scope>NUCLEOTIDE SEQUENCE [LARGE SCALE GENOMIC DNA]</scope>
    <source>
        <strain evidence="5">MUT 4182</strain>
    </source>
</reference>
<evidence type="ECO:0000313" key="5">
    <source>
        <dbReference type="Proteomes" id="UP000054248"/>
    </source>
</evidence>
<organism evidence="4 5">
    <name type="scientific">Tulasnella calospora MUT 4182</name>
    <dbReference type="NCBI Taxonomy" id="1051891"/>
    <lineage>
        <taxon>Eukaryota</taxon>
        <taxon>Fungi</taxon>
        <taxon>Dikarya</taxon>
        <taxon>Basidiomycota</taxon>
        <taxon>Agaricomycotina</taxon>
        <taxon>Agaricomycetes</taxon>
        <taxon>Cantharellales</taxon>
        <taxon>Tulasnellaceae</taxon>
        <taxon>Tulasnella</taxon>
    </lineage>
</organism>